<evidence type="ECO:0008006" key="3">
    <source>
        <dbReference type="Google" id="ProtNLM"/>
    </source>
</evidence>
<accession>A0A644Z9Z8</accession>
<keyword evidence="1" id="KW-1133">Transmembrane helix</keyword>
<comment type="caution">
    <text evidence="2">The sequence shown here is derived from an EMBL/GenBank/DDBJ whole genome shotgun (WGS) entry which is preliminary data.</text>
</comment>
<keyword evidence="1" id="KW-0472">Membrane</keyword>
<proteinExistence type="predicted"/>
<dbReference type="Pfam" id="PF14045">
    <property type="entry name" value="YIEGIA"/>
    <property type="match status" value="1"/>
</dbReference>
<feature type="transmembrane region" description="Helical" evidence="1">
    <location>
        <begin position="12"/>
        <end position="33"/>
    </location>
</feature>
<dbReference type="AlphaFoldDB" id="A0A644Z9Z8"/>
<keyword evidence="1" id="KW-0812">Transmembrane</keyword>
<feature type="transmembrane region" description="Helical" evidence="1">
    <location>
        <begin position="123"/>
        <end position="140"/>
    </location>
</feature>
<feature type="transmembrane region" description="Helical" evidence="1">
    <location>
        <begin position="146"/>
        <end position="165"/>
    </location>
</feature>
<feature type="transmembrane region" description="Helical" evidence="1">
    <location>
        <begin position="45"/>
        <end position="67"/>
    </location>
</feature>
<dbReference type="EMBL" id="VSSQ01008027">
    <property type="protein sequence ID" value="MPM37672.1"/>
    <property type="molecule type" value="Genomic_DNA"/>
</dbReference>
<protein>
    <recommendedName>
        <fullName evidence="3">YIEGIA protein</fullName>
    </recommendedName>
</protein>
<gene>
    <name evidence="2" type="ORF">SDC9_84291</name>
</gene>
<dbReference type="InterPro" id="IPR025918">
    <property type="entry name" value="YIEGIA"/>
</dbReference>
<sequence length="297" mass="33005">MNSASDVISMMTLFRILLGILMGTVARFATLRIDSRQVPSYPNSYFINLVTGFFAASLGSVAIPALLSDDFAAVTFLMLAVQHFRDIRKQIQESLEQIDSVGFAPRGSAYIDGIAKTFEARNYICLLTSLGTVLALYLVMSQNVWINLAIAFMTGSALICFLVHFTKGKCIGDICSLHFGEIDIRGAELFVDDIWVTAMLGLEKRKRMFIEQGVALVASPKSEKQRLTLENDGQQAAILYDAARSFGTKELYFTKRSLSDGRIVIAFVPIIEDKEKILAAVRNTPILESVRKRSHKR</sequence>
<reference evidence="2" key="1">
    <citation type="submission" date="2019-08" db="EMBL/GenBank/DDBJ databases">
        <authorList>
            <person name="Kucharzyk K."/>
            <person name="Murdoch R.W."/>
            <person name="Higgins S."/>
            <person name="Loffler F."/>
        </authorList>
    </citation>
    <scope>NUCLEOTIDE SEQUENCE</scope>
</reference>
<evidence type="ECO:0000313" key="2">
    <source>
        <dbReference type="EMBL" id="MPM37672.1"/>
    </source>
</evidence>
<name>A0A644Z9Z8_9ZZZZ</name>
<evidence type="ECO:0000256" key="1">
    <source>
        <dbReference type="SAM" id="Phobius"/>
    </source>
</evidence>
<organism evidence="2">
    <name type="scientific">bioreactor metagenome</name>
    <dbReference type="NCBI Taxonomy" id="1076179"/>
    <lineage>
        <taxon>unclassified sequences</taxon>
        <taxon>metagenomes</taxon>
        <taxon>ecological metagenomes</taxon>
    </lineage>
</organism>